<accession>A0A840RN47</accession>
<keyword evidence="1" id="KW-0472">Membrane</keyword>
<evidence type="ECO:0000313" key="2">
    <source>
        <dbReference type="EMBL" id="MBB5199747.1"/>
    </source>
</evidence>
<dbReference type="EMBL" id="JACHHQ010000003">
    <property type="protein sequence ID" value="MBB5199747.1"/>
    <property type="molecule type" value="Genomic_DNA"/>
</dbReference>
<gene>
    <name evidence="2" type="ORF">HNR39_001579</name>
</gene>
<proteinExistence type="predicted"/>
<evidence type="ECO:0000313" key="3">
    <source>
        <dbReference type="Proteomes" id="UP000571084"/>
    </source>
</evidence>
<protein>
    <submittedName>
        <fullName evidence="2">Uncharacterized protein</fullName>
    </submittedName>
</protein>
<evidence type="ECO:0000256" key="1">
    <source>
        <dbReference type="SAM" id="Phobius"/>
    </source>
</evidence>
<keyword evidence="1" id="KW-0812">Transmembrane</keyword>
<organism evidence="2 3">
    <name type="scientific">Glaciimonas immobilis</name>
    <dbReference type="NCBI Taxonomy" id="728004"/>
    <lineage>
        <taxon>Bacteria</taxon>
        <taxon>Pseudomonadati</taxon>
        <taxon>Pseudomonadota</taxon>
        <taxon>Betaproteobacteria</taxon>
        <taxon>Burkholderiales</taxon>
        <taxon>Oxalobacteraceae</taxon>
        <taxon>Glaciimonas</taxon>
    </lineage>
</organism>
<sequence length="64" mass="7337">MPGVQWPLWFEGFVRTWGMILLLIPATVLIPKEIKIADSLRGHILYVIMTEKCVGRIRRASMAI</sequence>
<keyword evidence="3" id="KW-1185">Reference proteome</keyword>
<name>A0A840RN47_9BURK</name>
<dbReference type="Proteomes" id="UP000571084">
    <property type="component" value="Unassembled WGS sequence"/>
</dbReference>
<feature type="transmembrane region" description="Helical" evidence="1">
    <location>
        <begin position="12"/>
        <end position="31"/>
    </location>
</feature>
<dbReference type="AlphaFoldDB" id="A0A840RN47"/>
<comment type="caution">
    <text evidence="2">The sequence shown here is derived from an EMBL/GenBank/DDBJ whole genome shotgun (WGS) entry which is preliminary data.</text>
</comment>
<reference evidence="2 3" key="1">
    <citation type="submission" date="2020-08" db="EMBL/GenBank/DDBJ databases">
        <title>Genomic Encyclopedia of Type Strains, Phase IV (KMG-IV): sequencing the most valuable type-strain genomes for metagenomic binning, comparative biology and taxonomic classification.</title>
        <authorList>
            <person name="Goeker M."/>
        </authorList>
    </citation>
    <scope>NUCLEOTIDE SEQUENCE [LARGE SCALE GENOMIC DNA]</scope>
    <source>
        <strain evidence="2 3">DSM 23240</strain>
    </source>
</reference>
<keyword evidence="1" id="KW-1133">Transmembrane helix</keyword>